<evidence type="ECO:0000313" key="1">
    <source>
        <dbReference type="EMBL" id="VDN28119.1"/>
    </source>
</evidence>
<organism evidence="1 2">
    <name type="scientific">Cylicostephanus goldi</name>
    <name type="common">Nematode worm</name>
    <dbReference type="NCBI Taxonomy" id="71465"/>
    <lineage>
        <taxon>Eukaryota</taxon>
        <taxon>Metazoa</taxon>
        <taxon>Ecdysozoa</taxon>
        <taxon>Nematoda</taxon>
        <taxon>Chromadorea</taxon>
        <taxon>Rhabditida</taxon>
        <taxon>Rhabditina</taxon>
        <taxon>Rhabditomorpha</taxon>
        <taxon>Strongyloidea</taxon>
        <taxon>Strongylidae</taxon>
        <taxon>Cylicostephanus</taxon>
    </lineage>
</organism>
<reference evidence="1 2" key="1">
    <citation type="submission" date="2018-11" db="EMBL/GenBank/DDBJ databases">
        <authorList>
            <consortium name="Pathogen Informatics"/>
        </authorList>
    </citation>
    <scope>NUCLEOTIDE SEQUENCE [LARGE SCALE GENOMIC DNA]</scope>
</reference>
<gene>
    <name evidence="1" type="ORF">CGOC_LOCUS10860</name>
</gene>
<proteinExistence type="predicted"/>
<sequence length="390" mass="44691">MFTTFPQEGSMPKNKGDILDTKRLGYAWRMTEECVITSGHSAVANTLIRGLSRTDKCYVQSQCAPSAPSEIPPHQSDNRYYVQTPDGSFIEDSIQEQQQPQENATTGSVQTRFRGVREVSQKGIHKVLIYEIPDSSLAYVFAFKGKTSMPDICTYRCMQCKKVNKYTTVLVHGDDFLEDPTRLRHQCIPIKRTKDKATRMSYEVISLLQALGKFIKELQCLQQIRRDEDASLLPTVKYFLDVIDRIENMEWGDINKKLSVLAYYHGRGYECRRSALSRAVKRNIREVDMDNIPTQLKLLRDGSPFLQVQQPLMHIYMSQDIRAVENGLHALIGDGIHQLNPRSKRGSDVRIEEGQVYTIHGVCQGGFEVRCRDLPLNLGKSHFRFRYCLL</sequence>
<protein>
    <submittedName>
        <fullName evidence="1">Uncharacterized protein</fullName>
    </submittedName>
</protein>
<dbReference type="AlphaFoldDB" id="A0A3P7QCP0"/>
<evidence type="ECO:0000313" key="2">
    <source>
        <dbReference type="Proteomes" id="UP000271889"/>
    </source>
</evidence>
<dbReference type="Proteomes" id="UP000271889">
    <property type="component" value="Unassembled WGS sequence"/>
</dbReference>
<accession>A0A3P7QCP0</accession>
<name>A0A3P7QCP0_CYLGO</name>
<dbReference type="OrthoDB" id="5871898at2759"/>
<dbReference type="EMBL" id="UYRV01113279">
    <property type="protein sequence ID" value="VDN28119.1"/>
    <property type="molecule type" value="Genomic_DNA"/>
</dbReference>
<keyword evidence="2" id="KW-1185">Reference proteome</keyword>